<evidence type="ECO:0000256" key="2">
    <source>
        <dbReference type="ARBA" id="ARBA00023136"/>
    </source>
</evidence>
<dbReference type="PROSITE" id="PS51257">
    <property type="entry name" value="PROKAR_LIPOPROTEIN"/>
    <property type="match status" value="1"/>
</dbReference>
<gene>
    <name evidence="5" type="primary">bamD</name>
    <name evidence="5" type="ORF">RT717_14315</name>
</gene>
<keyword evidence="3" id="KW-0998">Cell outer membrane</keyword>
<dbReference type="InterPro" id="IPR017689">
    <property type="entry name" value="BamD"/>
</dbReference>
<reference evidence="5 6" key="1">
    <citation type="journal article" date="2023" name="Microbiol. Resour. Announc.">
        <title>Complete Genome Sequence of Imperialibacter roseus strain P4T.</title>
        <authorList>
            <person name="Tizabi D.R."/>
            <person name="Bachvaroff T."/>
            <person name="Hill R.T."/>
        </authorList>
    </citation>
    <scope>NUCLEOTIDE SEQUENCE [LARGE SCALE GENOMIC DNA]</scope>
    <source>
        <strain evidence="5 6">P4T</strain>
    </source>
</reference>
<dbReference type="InterPro" id="IPR011990">
    <property type="entry name" value="TPR-like_helical_dom_sf"/>
</dbReference>
<evidence type="ECO:0000313" key="5">
    <source>
        <dbReference type="EMBL" id="WOK04251.1"/>
    </source>
</evidence>
<protein>
    <submittedName>
        <fullName evidence="5">Outer membrane protein assembly factor BamD</fullName>
    </submittedName>
</protein>
<name>A0ABZ0IKE5_9BACT</name>
<accession>A0ABZ0IKE5</accession>
<dbReference type="NCBIfam" id="TIGR03302">
    <property type="entry name" value="OM_YfiO"/>
    <property type="match status" value="1"/>
</dbReference>
<organism evidence="5 6">
    <name type="scientific">Imperialibacter roseus</name>
    <dbReference type="NCBI Taxonomy" id="1324217"/>
    <lineage>
        <taxon>Bacteria</taxon>
        <taxon>Pseudomonadati</taxon>
        <taxon>Bacteroidota</taxon>
        <taxon>Cytophagia</taxon>
        <taxon>Cytophagales</taxon>
        <taxon>Flammeovirgaceae</taxon>
        <taxon>Imperialibacter</taxon>
    </lineage>
</organism>
<keyword evidence="1" id="KW-0732">Signal</keyword>
<keyword evidence="2" id="KW-0472">Membrane</keyword>
<dbReference type="Pfam" id="PF13525">
    <property type="entry name" value="YfiO"/>
    <property type="match status" value="1"/>
</dbReference>
<proteinExistence type="predicted"/>
<sequence>MFKTRLLVTLLYLSIGFITVSCSEFRKIQKSTDWKRKYDAAMKYYEEEEYYKANVLFEDIIPIIKGTKEAELAEYYYAYSYYYQKQYILSSHYFKTFATTYARSEHAMEAQYMNAYSLYLESPVTDLDQSSTYEAIASMQTFINKYPYSEYKDKSQQIIDDLQLKLEKKAFDNARLYYQLRRYKAAVVAFNNFEVDFPDSEFNEEGSFLRIKCQFEYAQQSIPSKQEERYRETIVYYQKFIDKFTEGKFVRQAQDMYTISLEQVRELSSISSN</sequence>
<dbReference type="RefSeq" id="WP_317487066.1">
    <property type="nucleotide sequence ID" value="NZ_CP136051.1"/>
</dbReference>
<feature type="domain" description="Outer membrane lipoprotein BamD-like" evidence="4">
    <location>
        <begin position="35"/>
        <end position="206"/>
    </location>
</feature>
<evidence type="ECO:0000313" key="6">
    <source>
        <dbReference type="Proteomes" id="UP001302349"/>
    </source>
</evidence>
<dbReference type="InterPro" id="IPR039565">
    <property type="entry name" value="BamD-like"/>
</dbReference>
<keyword evidence="6" id="KW-1185">Reference proteome</keyword>
<dbReference type="Gene3D" id="1.25.40.10">
    <property type="entry name" value="Tetratricopeptide repeat domain"/>
    <property type="match status" value="1"/>
</dbReference>
<evidence type="ECO:0000256" key="3">
    <source>
        <dbReference type="ARBA" id="ARBA00023237"/>
    </source>
</evidence>
<evidence type="ECO:0000259" key="4">
    <source>
        <dbReference type="Pfam" id="PF13525"/>
    </source>
</evidence>
<dbReference type="Proteomes" id="UP001302349">
    <property type="component" value="Chromosome"/>
</dbReference>
<evidence type="ECO:0000256" key="1">
    <source>
        <dbReference type="ARBA" id="ARBA00022729"/>
    </source>
</evidence>
<dbReference type="EMBL" id="CP136051">
    <property type="protein sequence ID" value="WOK04251.1"/>
    <property type="molecule type" value="Genomic_DNA"/>
</dbReference>